<dbReference type="PANTHER" id="PTHR42708">
    <property type="entry name" value="ATP/GTP-BINDING PROTEIN-RELATED"/>
    <property type="match status" value="1"/>
</dbReference>
<dbReference type="InterPro" id="IPR052705">
    <property type="entry name" value="Gliding_Motility_GTPase"/>
</dbReference>
<evidence type="ECO:0000313" key="5">
    <source>
        <dbReference type="EMBL" id="MDM7884586.1"/>
    </source>
</evidence>
<sequence length="187" mass="20137">MAEHVILFAGPMGAGKTTAIEALSEVPVVRTEAANTDRETADKATTTVALDYGEITVGDSDKVRLYGIPGQRRFDFMWQILKERARGLVVLVNADAPDPVASMLEYLDEFSDLHDRGGVVVGVTRSDVVDGPGPGVFSDALQAAHPEMLVPVFTVDPRQTDQMTTVLLTLVANIEMRAAMTAAQEVH</sequence>
<dbReference type="InterPro" id="IPR027417">
    <property type="entry name" value="P-loop_NTPase"/>
</dbReference>
<dbReference type="InterPro" id="IPR004130">
    <property type="entry name" value="Gpn"/>
</dbReference>
<accession>A0ABT7T4T8</accession>
<evidence type="ECO:0000256" key="4">
    <source>
        <dbReference type="ARBA" id="ARBA00023134"/>
    </source>
</evidence>
<evidence type="ECO:0000256" key="3">
    <source>
        <dbReference type="ARBA" id="ARBA00022801"/>
    </source>
</evidence>
<organism evidence="5 6">
    <name type="scientific">Curtobacterium citri</name>
    <dbReference type="NCBI Taxonomy" id="3055139"/>
    <lineage>
        <taxon>Bacteria</taxon>
        <taxon>Bacillati</taxon>
        <taxon>Actinomycetota</taxon>
        <taxon>Actinomycetes</taxon>
        <taxon>Micrococcales</taxon>
        <taxon>Microbacteriaceae</taxon>
        <taxon>Curtobacterium</taxon>
    </lineage>
</organism>
<gene>
    <name evidence="5" type="ORF">QUG92_05660</name>
</gene>
<dbReference type="EMBL" id="JAUCML010000003">
    <property type="protein sequence ID" value="MDM7884586.1"/>
    <property type="molecule type" value="Genomic_DNA"/>
</dbReference>
<keyword evidence="4" id="KW-0342">GTP-binding</keyword>
<dbReference type="Gene3D" id="3.40.50.300">
    <property type="entry name" value="P-loop containing nucleotide triphosphate hydrolases"/>
    <property type="match status" value="1"/>
</dbReference>
<comment type="caution">
    <text evidence="5">The sequence shown here is derived from an EMBL/GenBank/DDBJ whole genome shotgun (WGS) entry which is preliminary data.</text>
</comment>
<dbReference type="RefSeq" id="WP_289458005.1">
    <property type="nucleotide sequence ID" value="NZ_JAUCML010000003.1"/>
</dbReference>
<keyword evidence="2" id="KW-0547">Nucleotide-binding</keyword>
<keyword evidence="6" id="KW-1185">Reference proteome</keyword>
<dbReference type="SUPFAM" id="SSF52540">
    <property type="entry name" value="P-loop containing nucleoside triphosphate hydrolases"/>
    <property type="match status" value="1"/>
</dbReference>
<name>A0ABT7T4T8_9MICO</name>
<reference evidence="5 6" key="1">
    <citation type="submission" date="2023-06" db="EMBL/GenBank/DDBJ databases">
        <authorList>
            <person name="Feng G."/>
            <person name="Li J."/>
            <person name="Zhu H."/>
        </authorList>
    </citation>
    <scope>NUCLEOTIDE SEQUENCE [LARGE SCALE GENOMIC DNA]</scope>
    <source>
        <strain evidence="5 6">RHCKG23</strain>
    </source>
</reference>
<evidence type="ECO:0000256" key="2">
    <source>
        <dbReference type="ARBA" id="ARBA00022741"/>
    </source>
</evidence>
<evidence type="ECO:0000313" key="6">
    <source>
        <dbReference type="Proteomes" id="UP001237823"/>
    </source>
</evidence>
<dbReference type="Proteomes" id="UP001237823">
    <property type="component" value="Unassembled WGS sequence"/>
</dbReference>
<dbReference type="PANTHER" id="PTHR42708:SF1">
    <property type="entry name" value="GLIDING MOTILITY PROTEIN MGLA"/>
    <property type="match status" value="1"/>
</dbReference>
<evidence type="ECO:0000256" key="1">
    <source>
        <dbReference type="ARBA" id="ARBA00005290"/>
    </source>
</evidence>
<dbReference type="Pfam" id="PF03029">
    <property type="entry name" value="ATP_bind_1"/>
    <property type="match status" value="1"/>
</dbReference>
<keyword evidence="3" id="KW-0378">Hydrolase</keyword>
<dbReference type="CDD" id="cd00882">
    <property type="entry name" value="Ras_like_GTPase"/>
    <property type="match status" value="1"/>
</dbReference>
<comment type="similarity">
    <text evidence="1">Belongs to the GPN-loop GTPase family.</text>
</comment>
<protein>
    <submittedName>
        <fullName evidence="5">ATP/GTP-binding protein</fullName>
    </submittedName>
</protein>
<proteinExistence type="inferred from homology"/>